<feature type="binding site" evidence="7">
    <location>
        <position position="315"/>
    </location>
    <ligand>
        <name>ADP</name>
        <dbReference type="ChEBI" id="CHEBI:456216"/>
    </ligand>
</feature>
<sequence length="505" mass="55050">MADFVGAVDQGTTSTRFMIFDHSGNEVGIHQLEHEQILPQAGWVEHNPVEIWERTSSVIRTAMNAKGLQASDLAALGITNQRETAVVWNRKTGRPYYNAIVWQDTRTDRIAAALEREGKGDVIRQKAGLPPATYFSAGKVQWILENVDGVREAAEAGDAVFGNTDTWLLWNLTGGTEGGVHITDVTNASRTMLMNLETLDWDDELISFFNIPRQMLPEIRPSSDPNKYGETLRNGPFGGVIGLTGDLGDQQAATVGQVCFNPGEAKNTYGTGNFMLLNTGTELVRSKAGLLSTMAYKFGDEAPVYALEGSIAVTGSAVQWLRDQLGIISGASETETLARQVADNGGVYFVPAFSGLFAPYWRSDARGAIVGLSRFNTNAHLARATLEAICYQSKDVADAMEKDSGVKLDVLKVDGGVTANELCMQMQADILGVPVSKPVVAETTALGAAYAAGLAVGFWKNKDELVQNWNEDKRWSPEWNDEQRTKGYAGWQKAVQRTLDWVDVD</sequence>
<dbReference type="EC" id="2.7.1.30" evidence="7"/>
<feature type="domain" description="Carbohydrate kinase FGGY C-terminal" evidence="10">
    <location>
        <begin position="266"/>
        <end position="455"/>
    </location>
</feature>
<dbReference type="InterPro" id="IPR018485">
    <property type="entry name" value="FGGY_C"/>
</dbReference>
<dbReference type="InterPro" id="IPR000577">
    <property type="entry name" value="Carb_kinase_FGGY"/>
</dbReference>
<feature type="binding site" evidence="7">
    <location>
        <position position="416"/>
    </location>
    <ligand>
        <name>ADP</name>
        <dbReference type="ChEBI" id="CHEBI:456216"/>
    </ligand>
</feature>
<dbReference type="InterPro" id="IPR018483">
    <property type="entry name" value="Carb_kinase_FGGY_CS"/>
</dbReference>
<evidence type="ECO:0000256" key="8">
    <source>
        <dbReference type="RuleBase" id="RU003733"/>
    </source>
</evidence>
<feature type="binding site" evidence="7">
    <location>
        <position position="249"/>
    </location>
    <ligand>
        <name>glycerol</name>
        <dbReference type="ChEBI" id="CHEBI:17754"/>
    </ligand>
</feature>
<dbReference type="PROSITE" id="PS00933">
    <property type="entry name" value="FGGY_KINASES_1"/>
    <property type="match status" value="1"/>
</dbReference>
<comment type="function">
    <text evidence="7">Key enzyme in the regulation of glycerol uptake and metabolism. Catalyzes the phosphorylation of glycerol to yield sn-glycerol 3-phosphate.</text>
</comment>
<feature type="binding site" evidence="7">
    <location>
        <position position="271"/>
    </location>
    <ligand>
        <name>ADP</name>
        <dbReference type="ChEBI" id="CHEBI:456216"/>
    </ligand>
</feature>
<feature type="binding site" evidence="7">
    <location>
        <position position="12"/>
    </location>
    <ligand>
        <name>ADP</name>
        <dbReference type="ChEBI" id="CHEBI:456216"/>
    </ligand>
</feature>
<dbReference type="NCBIfam" id="TIGR01311">
    <property type="entry name" value="glycerol_kin"/>
    <property type="match status" value="1"/>
</dbReference>
<feature type="binding site" evidence="7">
    <location>
        <position position="12"/>
    </location>
    <ligand>
        <name>ATP</name>
        <dbReference type="ChEBI" id="CHEBI:30616"/>
    </ligand>
</feature>
<feature type="binding site" evidence="7">
    <location>
        <position position="319"/>
    </location>
    <ligand>
        <name>ATP</name>
        <dbReference type="ChEBI" id="CHEBI:30616"/>
    </ligand>
</feature>
<proteinExistence type="inferred from homology"/>
<keyword evidence="5 7" id="KW-0319">Glycerol metabolism</keyword>
<comment type="caution">
    <text evidence="11">The sequence shown here is derived from an EMBL/GenBank/DDBJ whole genome shotgun (WGS) entry which is preliminary data.</text>
</comment>
<feature type="binding site" evidence="7">
    <location>
        <position position="82"/>
    </location>
    <ligand>
        <name>sn-glycerol 3-phosphate</name>
        <dbReference type="ChEBI" id="CHEBI:57597"/>
    </ligand>
</feature>
<dbReference type="RefSeq" id="WP_344236103.1">
    <property type="nucleotide sequence ID" value="NZ_BAAAPH010000015.1"/>
</dbReference>
<dbReference type="PIRSF" id="PIRSF000538">
    <property type="entry name" value="GlpK"/>
    <property type="match status" value="1"/>
</dbReference>
<dbReference type="Proteomes" id="UP001501705">
    <property type="component" value="Unassembled WGS sequence"/>
</dbReference>
<dbReference type="InterPro" id="IPR018484">
    <property type="entry name" value="FGGY_N"/>
</dbReference>
<dbReference type="Gene3D" id="3.30.420.40">
    <property type="match status" value="2"/>
</dbReference>
<dbReference type="Pfam" id="PF02782">
    <property type="entry name" value="FGGY_C"/>
    <property type="match status" value="1"/>
</dbReference>
<evidence type="ECO:0000256" key="7">
    <source>
        <dbReference type="HAMAP-Rule" id="MF_00186"/>
    </source>
</evidence>
<keyword evidence="4 7" id="KW-0418">Kinase</keyword>
<keyword evidence="12" id="KW-1185">Reference proteome</keyword>
<dbReference type="SUPFAM" id="SSF53067">
    <property type="entry name" value="Actin-like ATPase domain"/>
    <property type="match status" value="2"/>
</dbReference>
<comment type="pathway">
    <text evidence="7">Polyol metabolism; glycerol degradation via glycerol kinase pathway; sn-glycerol 3-phosphate from glycerol: step 1/1.</text>
</comment>
<evidence type="ECO:0000259" key="10">
    <source>
        <dbReference type="Pfam" id="PF02782"/>
    </source>
</evidence>
<keyword evidence="6 7" id="KW-0067">ATP-binding</keyword>
<dbReference type="EMBL" id="BAAAPH010000015">
    <property type="protein sequence ID" value="GAA1584530.1"/>
    <property type="molecule type" value="Genomic_DNA"/>
</dbReference>
<feature type="binding site" evidence="7">
    <location>
        <position position="249"/>
    </location>
    <ligand>
        <name>sn-glycerol 3-phosphate</name>
        <dbReference type="ChEBI" id="CHEBI:57597"/>
    </ligand>
</feature>
<dbReference type="CDD" id="cd07769">
    <property type="entry name" value="ASKHA_NBD_FGGY_GK"/>
    <property type="match status" value="1"/>
</dbReference>
<evidence type="ECO:0000256" key="5">
    <source>
        <dbReference type="ARBA" id="ARBA00022798"/>
    </source>
</evidence>
<dbReference type="PROSITE" id="PS00445">
    <property type="entry name" value="FGGY_KINASES_2"/>
    <property type="match status" value="1"/>
</dbReference>
<name>A0ABN2DTT8_9ACTN</name>
<evidence type="ECO:0000256" key="6">
    <source>
        <dbReference type="ARBA" id="ARBA00022840"/>
    </source>
</evidence>
<keyword evidence="2 7" id="KW-0808">Transferase</keyword>
<feature type="binding site" evidence="7">
    <location>
        <position position="16"/>
    </location>
    <ligand>
        <name>ADP</name>
        <dbReference type="ChEBI" id="CHEBI:456216"/>
    </ligand>
</feature>
<feature type="binding site" evidence="7">
    <location>
        <position position="12"/>
    </location>
    <ligand>
        <name>sn-glycerol 3-phosphate</name>
        <dbReference type="ChEBI" id="CHEBI:57597"/>
    </ligand>
</feature>
<comment type="similarity">
    <text evidence="1 7 8">Belongs to the FGGY kinase family.</text>
</comment>
<evidence type="ECO:0000256" key="4">
    <source>
        <dbReference type="ARBA" id="ARBA00022777"/>
    </source>
</evidence>
<dbReference type="Pfam" id="PF00370">
    <property type="entry name" value="FGGY_N"/>
    <property type="match status" value="1"/>
</dbReference>
<evidence type="ECO:0000259" key="9">
    <source>
        <dbReference type="Pfam" id="PF00370"/>
    </source>
</evidence>
<dbReference type="InterPro" id="IPR005999">
    <property type="entry name" value="Glycerol_kin"/>
</dbReference>
<feature type="binding site" evidence="7">
    <location>
        <position position="13"/>
    </location>
    <ligand>
        <name>ATP</name>
        <dbReference type="ChEBI" id="CHEBI:30616"/>
    </ligand>
</feature>
<dbReference type="GO" id="GO:0016301">
    <property type="term" value="F:kinase activity"/>
    <property type="evidence" value="ECO:0007669"/>
    <property type="project" value="UniProtKB-KW"/>
</dbReference>
<feature type="binding site" evidence="7">
    <location>
        <position position="420"/>
    </location>
    <ligand>
        <name>ADP</name>
        <dbReference type="ChEBI" id="CHEBI:456216"/>
    </ligand>
</feature>
<feature type="binding site" evidence="7">
    <location>
        <position position="315"/>
    </location>
    <ligand>
        <name>ATP</name>
        <dbReference type="ChEBI" id="CHEBI:30616"/>
    </ligand>
</feature>
<feature type="domain" description="Carbohydrate kinase FGGY N-terminal" evidence="9">
    <location>
        <begin position="6"/>
        <end position="256"/>
    </location>
</feature>
<feature type="binding site" evidence="7">
    <location>
        <position position="271"/>
    </location>
    <ligand>
        <name>ATP</name>
        <dbReference type="ChEBI" id="CHEBI:30616"/>
    </ligand>
</feature>
<dbReference type="InterPro" id="IPR043129">
    <property type="entry name" value="ATPase_NBD"/>
</dbReference>
<feature type="binding site" evidence="7">
    <location>
        <position position="83"/>
    </location>
    <ligand>
        <name>glycerol</name>
        <dbReference type="ChEBI" id="CHEBI:17754"/>
    </ligand>
</feature>
<feature type="binding site" evidence="7">
    <location>
        <position position="134"/>
    </location>
    <ligand>
        <name>sn-glycerol 3-phosphate</name>
        <dbReference type="ChEBI" id="CHEBI:57597"/>
    </ligand>
</feature>
<keyword evidence="3 7" id="KW-0547">Nucleotide-binding</keyword>
<feature type="binding site" evidence="7">
    <location>
        <position position="134"/>
    </location>
    <ligand>
        <name>glycerol</name>
        <dbReference type="ChEBI" id="CHEBI:17754"/>
    </ligand>
</feature>
<comment type="activity regulation">
    <text evidence="7">Inhibited by fructose 1,6-bisphosphate (FBP).</text>
</comment>
<evidence type="ECO:0000256" key="3">
    <source>
        <dbReference type="ARBA" id="ARBA00022741"/>
    </source>
</evidence>
<gene>
    <name evidence="11" type="primary">glpK_2</name>
    <name evidence="7" type="synonym">glpK</name>
    <name evidence="11" type="ORF">GCM10009804_46030</name>
</gene>
<evidence type="ECO:0000313" key="11">
    <source>
        <dbReference type="EMBL" id="GAA1584530.1"/>
    </source>
</evidence>
<accession>A0ABN2DTT8</accession>
<feature type="binding site" evidence="7">
    <location>
        <position position="250"/>
    </location>
    <ligand>
        <name>glycerol</name>
        <dbReference type="ChEBI" id="CHEBI:17754"/>
    </ligand>
</feature>
<feature type="binding site" evidence="7">
    <location>
        <position position="83"/>
    </location>
    <ligand>
        <name>sn-glycerol 3-phosphate</name>
        <dbReference type="ChEBI" id="CHEBI:57597"/>
    </ligand>
</feature>
<comment type="catalytic activity">
    <reaction evidence="7">
        <text>glycerol + ATP = sn-glycerol 3-phosphate + ADP + H(+)</text>
        <dbReference type="Rhea" id="RHEA:21644"/>
        <dbReference type="ChEBI" id="CHEBI:15378"/>
        <dbReference type="ChEBI" id="CHEBI:17754"/>
        <dbReference type="ChEBI" id="CHEBI:30616"/>
        <dbReference type="ChEBI" id="CHEBI:57597"/>
        <dbReference type="ChEBI" id="CHEBI:456216"/>
        <dbReference type="EC" id="2.7.1.30"/>
    </reaction>
</comment>
<organism evidence="11 12">
    <name type="scientific">Kribbella hippodromi</name>
    <dbReference type="NCBI Taxonomy" id="434347"/>
    <lineage>
        <taxon>Bacteria</taxon>
        <taxon>Bacillati</taxon>
        <taxon>Actinomycetota</taxon>
        <taxon>Actinomycetes</taxon>
        <taxon>Propionibacteriales</taxon>
        <taxon>Kribbellaceae</taxon>
        <taxon>Kribbella</taxon>
    </lineage>
</organism>
<dbReference type="NCBIfam" id="NF000756">
    <property type="entry name" value="PRK00047.1"/>
    <property type="match status" value="1"/>
</dbReference>
<dbReference type="PANTHER" id="PTHR10196">
    <property type="entry name" value="SUGAR KINASE"/>
    <property type="match status" value="1"/>
</dbReference>
<evidence type="ECO:0000256" key="1">
    <source>
        <dbReference type="ARBA" id="ARBA00009156"/>
    </source>
</evidence>
<evidence type="ECO:0000313" key="12">
    <source>
        <dbReference type="Proteomes" id="UP001501705"/>
    </source>
</evidence>
<feature type="binding site" evidence="7">
    <location>
        <position position="82"/>
    </location>
    <ligand>
        <name>glycerol</name>
        <dbReference type="ChEBI" id="CHEBI:17754"/>
    </ligand>
</feature>
<dbReference type="HAMAP" id="MF_00186">
    <property type="entry name" value="Glycerol_kin"/>
    <property type="match status" value="1"/>
</dbReference>
<dbReference type="PANTHER" id="PTHR10196:SF69">
    <property type="entry name" value="GLYCEROL KINASE"/>
    <property type="match status" value="1"/>
</dbReference>
<feature type="binding site" evidence="7">
    <location>
        <position position="416"/>
    </location>
    <ligand>
        <name>ATP</name>
        <dbReference type="ChEBI" id="CHEBI:30616"/>
    </ligand>
</feature>
<evidence type="ECO:0000256" key="2">
    <source>
        <dbReference type="ARBA" id="ARBA00022679"/>
    </source>
</evidence>
<reference evidence="11 12" key="1">
    <citation type="journal article" date="2019" name="Int. J. Syst. Evol. Microbiol.">
        <title>The Global Catalogue of Microorganisms (GCM) 10K type strain sequencing project: providing services to taxonomists for standard genome sequencing and annotation.</title>
        <authorList>
            <consortium name="The Broad Institute Genomics Platform"/>
            <consortium name="The Broad Institute Genome Sequencing Center for Infectious Disease"/>
            <person name="Wu L."/>
            <person name="Ma J."/>
        </authorList>
    </citation>
    <scope>NUCLEOTIDE SEQUENCE [LARGE SCALE GENOMIC DNA]</scope>
    <source>
        <strain evidence="11 12">JCM 15572</strain>
    </source>
</reference>
<protein>
    <recommendedName>
        <fullName evidence="7">Glycerol kinase</fullName>
        <ecNumber evidence="7">2.7.1.30</ecNumber>
    </recommendedName>
    <alternativeName>
        <fullName evidence="7">ATP:glycerol 3-phosphotransferase</fullName>
    </alternativeName>
    <alternativeName>
        <fullName evidence="7">Glycerokinase</fullName>
        <shortName evidence="7">GK</shortName>
    </alternativeName>
</protein>
<feature type="binding site" evidence="7">
    <location>
        <position position="14"/>
    </location>
    <ligand>
        <name>ATP</name>
        <dbReference type="ChEBI" id="CHEBI:30616"/>
    </ligand>
</feature>